<comment type="subcellular location">
    <subcellularLocation>
        <location evidence="2">Endomembrane system</location>
    </subcellularLocation>
</comment>
<comment type="caution">
    <text evidence="14">The sequence shown here is derived from an EMBL/GenBank/DDBJ whole genome shotgun (WGS) entry which is preliminary data.</text>
</comment>
<dbReference type="SUPFAM" id="SSF48208">
    <property type="entry name" value="Six-hairpin glycosidases"/>
    <property type="match status" value="1"/>
</dbReference>
<dbReference type="GO" id="GO:0016052">
    <property type="term" value="P:carbohydrate catabolic process"/>
    <property type="evidence" value="ECO:0007669"/>
    <property type="project" value="InterPro"/>
</dbReference>
<sequence>MQINGTRSICAVILYVLALGRQALALELVATSQDSIKNAASTATYGMMTYYTGNETGGIPGAFPSKWWEGSALLLALLNYWHFTGDDYYNEELSIALQWQSGTNGDYMPSNYSSFLGNDDQMFWGLSAMTAVEYKLPDRPTGFSWLSLAQGVFNTQKARWDTTMCGGGLRWQIYVYEGSGYYMKNAVSNGGFFQLAARLYRYTGNEEYYTWAKKTWEWSCSVPLVDNSTWTVDDSTNGEQQCANGDQVRWTYNYGVYFGGCAYLYAATNDEYWLNCTTGLLNSLWSTFFTEKNNYIISDWECETREICNNNEVLFKGLVASWLAQTALLIPSLYDEILSKLQASGQGAANSCTGNSNSTCGVRWTTGTWDGLQGMEQQISASNAFSVQMLPWINGTEYGPPVTSKTGGNSSSNVNAGENEDAGSGQTTKPVTTGDKAGAGILTIIFVGGLVGMATFMFLGA</sequence>
<dbReference type="PANTHER" id="PTHR12145">
    <property type="entry name" value="MANNAN ENDO-1,6-ALPHA-MANNOSIDASE DCW1"/>
    <property type="match status" value="1"/>
</dbReference>
<proteinExistence type="inferred from homology"/>
<feature type="region of interest" description="Disordered" evidence="11">
    <location>
        <begin position="398"/>
        <end position="433"/>
    </location>
</feature>
<evidence type="ECO:0000256" key="5">
    <source>
        <dbReference type="ARBA" id="ARBA00022729"/>
    </source>
</evidence>
<keyword evidence="7 12" id="KW-0472">Membrane</keyword>
<evidence type="ECO:0000256" key="13">
    <source>
        <dbReference type="SAM" id="SignalP"/>
    </source>
</evidence>
<evidence type="ECO:0000313" key="15">
    <source>
        <dbReference type="Proteomes" id="UP001220324"/>
    </source>
</evidence>
<dbReference type="InterPro" id="IPR005198">
    <property type="entry name" value="Glyco_hydro_76"/>
</dbReference>
<keyword evidence="6 10" id="KW-0378">Hydrolase</keyword>
<evidence type="ECO:0000256" key="1">
    <source>
        <dbReference type="ARBA" id="ARBA00001452"/>
    </source>
</evidence>
<gene>
    <name evidence="14" type="ORF">N7494_010166</name>
</gene>
<name>A0AAD6GE36_9EURO</name>
<dbReference type="FunFam" id="1.50.10.20:FF:000006">
    <property type="entry name" value="Mannan endo-1,6-alpha-mannosidase"/>
    <property type="match status" value="1"/>
</dbReference>
<evidence type="ECO:0000313" key="14">
    <source>
        <dbReference type="EMBL" id="KAJ5533614.1"/>
    </source>
</evidence>
<comment type="similarity">
    <text evidence="3 10">Belongs to the glycosyl hydrolase 76 family.</text>
</comment>
<evidence type="ECO:0000256" key="12">
    <source>
        <dbReference type="SAM" id="Phobius"/>
    </source>
</evidence>
<evidence type="ECO:0000256" key="2">
    <source>
        <dbReference type="ARBA" id="ARBA00004308"/>
    </source>
</evidence>
<feature type="transmembrane region" description="Helical" evidence="12">
    <location>
        <begin position="437"/>
        <end position="459"/>
    </location>
</feature>
<feature type="chain" id="PRO_5041901153" description="Mannan endo-1,6-alpha-mannosidase" evidence="13">
    <location>
        <begin position="26"/>
        <end position="461"/>
    </location>
</feature>
<dbReference type="PANTHER" id="PTHR12145:SF37">
    <property type="entry name" value="MANNAN ENDO-1,6-ALPHA-MANNOSIDASE"/>
    <property type="match status" value="1"/>
</dbReference>
<feature type="compositionally biased region" description="Polar residues" evidence="11">
    <location>
        <begin position="403"/>
        <end position="416"/>
    </location>
</feature>
<keyword evidence="15" id="KW-1185">Reference proteome</keyword>
<evidence type="ECO:0000256" key="8">
    <source>
        <dbReference type="ARBA" id="ARBA00023180"/>
    </source>
</evidence>
<dbReference type="InterPro" id="IPR014480">
    <property type="entry name" value="Mannan-1_6-alpha_mannosidase"/>
</dbReference>
<keyword evidence="12" id="KW-1133">Transmembrane helix</keyword>
<reference evidence="14 15" key="1">
    <citation type="journal article" date="2023" name="IMA Fungus">
        <title>Comparative genomic study of the Penicillium genus elucidates a diverse pangenome and 15 lateral gene transfer events.</title>
        <authorList>
            <person name="Petersen C."/>
            <person name="Sorensen T."/>
            <person name="Nielsen M.R."/>
            <person name="Sondergaard T.E."/>
            <person name="Sorensen J.L."/>
            <person name="Fitzpatrick D.A."/>
            <person name="Frisvad J.C."/>
            <person name="Nielsen K.L."/>
        </authorList>
    </citation>
    <scope>NUCLEOTIDE SEQUENCE [LARGE SCALE GENOMIC DNA]</scope>
    <source>
        <strain evidence="14 15">IBT 35679</strain>
    </source>
</reference>
<dbReference type="GO" id="GO:0009272">
    <property type="term" value="P:fungal-type cell wall biogenesis"/>
    <property type="evidence" value="ECO:0007669"/>
    <property type="project" value="TreeGrafter"/>
</dbReference>
<protein>
    <recommendedName>
        <fullName evidence="4 10">Mannan endo-1,6-alpha-mannosidase</fullName>
        <ecNumber evidence="4 10">3.2.1.101</ecNumber>
    </recommendedName>
</protein>
<evidence type="ECO:0000256" key="6">
    <source>
        <dbReference type="ARBA" id="ARBA00022801"/>
    </source>
</evidence>
<dbReference type="Gene3D" id="1.50.10.20">
    <property type="match status" value="1"/>
</dbReference>
<evidence type="ECO:0000256" key="4">
    <source>
        <dbReference type="ARBA" id="ARBA00012350"/>
    </source>
</evidence>
<evidence type="ECO:0000256" key="7">
    <source>
        <dbReference type="ARBA" id="ARBA00023136"/>
    </source>
</evidence>
<organism evidence="14 15">
    <name type="scientific">Penicillium frequentans</name>
    <dbReference type="NCBI Taxonomy" id="3151616"/>
    <lineage>
        <taxon>Eukaryota</taxon>
        <taxon>Fungi</taxon>
        <taxon>Dikarya</taxon>
        <taxon>Ascomycota</taxon>
        <taxon>Pezizomycotina</taxon>
        <taxon>Eurotiomycetes</taxon>
        <taxon>Eurotiomycetidae</taxon>
        <taxon>Eurotiales</taxon>
        <taxon>Aspergillaceae</taxon>
        <taxon>Penicillium</taxon>
    </lineage>
</organism>
<dbReference type="Pfam" id="PF03663">
    <property type="entry name" value="Glyco_hydro_76"/>
    <property type="match status" value="1"/>
</dbReference>
<evidence type="ECO:0000256" key="11">
    <source>
        <dbReference type="SAM" id="MobiDB-lite"/>
    </source>
</evidence>
<dbReference type="AlphaFoldDB" id="A0AAD6GE36"/>
<accession>A0AAD6GE36</accession>
<dbReference type="GO" id="GO:0008496">
    <property type="term" value="F:mannan endo-1,6-alpha-mannosidase activity"/>
    <property type="evidence" value="ECO:0007669"/>
    <property type="project" value="UniProtKB-UniRule"/>
</dbReference>
<dbReference type="PIRSF" id="PIRSF016302">
    <property type="entry name" value="Man_a_manosd"/>
    <property type="match status" value="1"/>
</dbReference>
<evidence type="ECO:0000256" key="3">
    <source>
        <dbReference type="ARBA" id="ARBA00009699"/>
    </source>
</evidence>
<dbReference type="EMBL" id="JAQIZZ010000007">
    <property type="protein sequence ID" value="KAJ5533614.1"/>
    <property type="molecule type" value="Genomic_DNA"/>
</dbReference>
<feature type="signal peptide" evidence="13">
    <location>
        <begin position="1"/>
        <end position="25"/>
    </location>
</feature>
<comment type="catalytic activity">
    <reaction evidence="1 10">
        <text>Random hydrolysis of (1-&gt;6)-alpha-D-mannosidic linkages in unbranched (1-&gt;6)-mannans.</text>
        <dbReference type="EC" id="3.2.1.101"/>
    </reaction>
</comment>
<keyword evidence="8" id="KW-0325">Glycoprotein</keyword>
<dbReference type="EC" id="3.2.1.101" evidence="4 10"/>
<keyword evidence="12" id="KW-0812">Transmembrane</keyword>
<evidence type="ECO:0000256" key="9">
    <source>
        <dbReference type="ARBA" id="ARBA00023295"/>
    </source>
</evidence>
<keyword evidence="5 13" id="KW-0732">Signal</keyword>
<dbReference type="GO" id="GO:0012505">
    <property type="term" value="C:endomembrane system"/>
    <property type="evidence" value="ECO:0007669"/>
    <property type="project" value="UniProtKB-SubCell"/>
</dbReference>
<dbReference type="InterPro" id="IPR008928">
    <property type="entry name" value="6-hairpin_glycosidase_sf"/>
</dbReference>
<evidence type="ECO:0000256" key="10">
    <source>
        <dbReference type="PIRNR" id="PIRNR016302"/>
    </source>
</evidence>
<dbReference type="Proteomes" id="UP001220324">
    <property type="component" value="Unassembled WGS sequence"/>
</dbReference>
<keyword evidence="9 10" id="KW-0326">Glycosidase</keyword>